<dbReference type="PANTHER" id="PTHR35006:SF4">
    <property type="entry name" value="BLR7706 PROTEIN"/>
    <property type="match status" value="1"/>
</dbReference>
<dbReference type="PROSITE" id="PS51819">
    <property type="entry name" value="VOC"/>
    <property type="match status" value="1"/>
</dbReference>
<dbReference type="AlphaFoldDB" id="A0A7Z2T696"/>
<dbReference type="Gene3D" id="3.10.180.10">
    <property type="entry name" value="2,3-Dihydroxybiphenyl 1,2-Dioxygenase, domain 1"/>
    <property type="match status" value="1"/>
</dbReference>
<dbReference type="Proteomes" id="UP000464262">
    <property type="component" value="Chromosome 2"/>
</dbReference>
<evidence type="ECO:0000313" key="3">
    <source>
        <dbReference type="Proteomes" id="UP000464262"/>
    </source>
</evidence>
<dbReference type="InterPro" id="IPR037523">
    <property type="entry name" value="VOC_core"/>
</dbReference>
<dbReference type="KEGG" id="vas:GT360_15445"/>
<evidence type="ECO:0000259" key="1">
    <source>
        <dbReference type="PROSITE" id="PS51819"/>
    </source>
</evidence>
<dbReference type="CDD" id="cd07262">
    <property type="entry name" value="VOC_like"/>
    <property type="match status" value="1"/>
</dbReference>
<protein>
    <submittedName>
        <fullName evidence="2">VOC family protein</fullName>
    </submittedName>
</protein>
<feature type="domain" description="VOC" evidence="1">
    <location>
        <begin position="11"/>
        <end position="133"/>
    </location>
</feature>
<dbReference type="InterPro" id="IPR004360">
    <property type="entry name" value="Glyas_Fos-R_dOase_dom"/>
</dbReference>
<keyword evidence="3" id="KW-1185">Reference proteome</keyword>
<reference evidence="2 3" key="1">
    <citation type="submission" date="2020-01" db="EMBL/GenBank/DDBJ databases">
        <title>Whole genome and functional gene identification of agarase of Vibrio HN897.</title>
        <authorList>
            <person name="Liu Y."/>
            <person name="Zhao Z."/>
        </authorList>
    </citation>
    <scope>NUCLEOTIDE SEQUENCE [LARGE SCALE GENOMIC DNA]</scope>
    <source>
        <strain evidence="2 3">HN897</strain>
    </source>
</reference>
<sequence>MSQTTDDIPSIISHISVGTNKLEDALNFYDKVLATIGASRQEEVPEIAVAYGKRFPEFWVQIPYNQKPAQVANGVHFGFIAPSQEAVHAFYDTAIELGAICDGKPGPRPEYGAPYYGCFVRDLDGHKIEAAFWDESKM</sequence>
<accession>A0A7Z2T696</accession>
<dbReference type="RefSeq" id="WP_164649858.1">
    <property type="nucleotide sequence ID" value="NZ_CP047476.1"/>
</dbReference>
<evidence type="ECO:0000313" key="2">
    <source>
        <dbReference type="EMBL" id="QIA64958.1"/>
    </source>
</evidence>
<dbReference type="Pfam" id="PF00903">
    <property type="entry name" value="Glyoxalase"/>
    <property type="match status" value="1"/>
</dbReference>
<dbReference type="EMBL" id="CP047476">
    <property type="protein sequence ID" value="QIA64958.1"/>
    <property type="molecule type" value="Genomic_DNA"/>
</dbReference>
<name>A0A7Z2T696_9VIBR</name>
<gene>
    <name evidence="2" type="ORF">GT360_15445</name>
</gene>
<dbReference type="PANTHER" id="PTHR35006">
    <property type="entry name" value="GLYOXALASE FAMILY PROTEIN (AFU_ORTHOLOGUE AFUA_5G14830)"/>
    <property type="match status" value="1"/>
</dbReference>
<proteinExistence type="predicted"/>
<dbReference type="SUPFAM" id="SSF54593">
    <property type="entry name" value="Glyoxalase/Bleomycin resistance protein/Dihydroxybiphenyl dioxygenase"/>
    <property type="match status" value="1"/>
</dbReference>
<dbReference type="InterPro" id="IPR029068">
    <property type="entry name" value="Glyas_Bleomycin-R_OHBP_Dase"/>
</dbReference>
<organism evidence="2 3">
    <name type="scientific">Vibrio astriarenae</name>
    <dbReference type="NCBI Taxonomy" id="1481923"/>
    <lineage>
        <taxon>Bacteria</taxon>
        <taxon>Pseudomonadati</taxon>
        <taxon>Pseudomonadota</taxon>
        <taxon>Gammaproteobacteria</taxon>
        <taxon>Vibrionales</taxon>
        <taxon>Vibrionaceae</taxon>
        <taxon>Vibrio</taxon>
    </lineage>
</organism>